<dbReference type="OMA" id="HAYYRHR"/>
<dbReference type="InterPro" id="IPR022030">
    <property type="entry name" value="SF3A1_dom"/>
</dbReference>
<dbReference type="InterPro" id="IPR045146">
    <property type="entry name" value="SF3A1"/>
</dbReference>
<dbReference type="GO" id="GO:0071013">
    <property type="term" value="C:catalytic step 2 spliceosome"/>
    <property type="evidence" value="ECO:0007669"/>
    <property type="project" value="TreeGrafter"/>
</dbReference>
<dbReference type="PANTHER" id="PTHR15316:SF1">
    <property type="entry name" value="SPLICING FACTOR 3A SUBUNIT 1"/>
    <property type="match status" value="1"/>
</dbReference>
<name>A0A0G4J4N3_PLABS</name>
<evidence type="ECO:0000313" key="12">
    <source>
        <dbReference type="Proteomes" id="UP000039324"/>
    </source>
</evidence>
<keyword evidence="4" id="KW-0677">Repeat</keyword>
<proteinExistence type="predicted"/>
<accession>A0A0G4J4N3</accession>
<dbReference type="AlphaFoldDB" id="A0A0G4J4N3"/>
<reference evidence="10 12" key="1">
    <citation type="submission" date="2015-02" db="EMBL/GenBank/DDBJ databases">
        <authorList>
            <person name="Chooi Y.-H."/>
        </authorList>
    </citation>
    <scope>NUCLEOTIDE SEQUENCE [LARGE SCALE GENOMIC DNA]</scope>
    <source>
        <strain evidence="10">E3</strain>
    </source>
</reference>
<dbReference type="GO" id="GO:0045292">
    <property type="term" value="P:mRNA cis splicing, via spliceosome"/>
    <property type="evidence" value="ECO:0007669"/>
    <property type="project" value="InterPro"/>
</dbReference>
<evidence type="ECO:0000256" key="6">
    <source>
        <dbReference type="ARBA" id="ARBA00023242"/>
    </source>
</evidence>
<dbReference type="FunFam" id="1.10.10.790:FF:000001">
    <property type="entry name" value="Splicing factor 3a, subunit 1"/>
    <property type="match status" value="1"/>
</dbReference>
<dbReference type="InterPro" id="IPR000626">
    <property type="entry name" value="Ubiquitin-like_dom"/>
</dbReference>
<dbReference type="Proteomes" id="UP000039324">
    <property type="component" value="Unassembled WGS sequence"/>
</dbReference>
<reference evidence="11 13" key="2">
    <citation type="submission" date="2018-03" db="EMBL/GenBank/DDBJ databases">
        <authorList>
            <person name="Fogelqvist J."/>
        </authorList>
    </citation>
    <scope>NUCLEOTIDE SEQUENCE [LARGE SCALE GENOMIC DNA]</scope>
</reference>
<dbReference type="InterPro" id="IPR035967">
    <property type="entry name" value="SWAP/Surp_sf"/>
</dbReference>
<dbReference type="InterPro" id="IPR029071">
    <property type="entry name" value="Ubiquitin-like_domsf"/>
</dbReference>
<feature type="domain" description="SURP motif" evidence="9">
    <location>
        <begin position="184"/>
        <end position="226"/>
    </location>
</feature>
<geneLocation type="mitochondrion" evidence="11"/>
<feature type="compositionally biased region" description="Pro residues" evidence="7">
    <location>
        <begin position="558"/>
        <end position="580"/>
    </location>
</feature>
<dbReference type="CDD" id="cd01800">
    <property type="entry name" value="Ubl_SF3a120"/>
    <property type="match status" value="1"/>
</dbReference>
<evidence type="ECO:0000313" key="11">
    <source>
        <dbReference type="EMBL" id="SPQ93603.1"/>
    </source>
</evidence>
<keyword evidence="5" id="KW-0508">mRNA splicing</keyword>
<dbReference type="FunFam" id="1.10.10.790:FF:000002">
    <property type="entry name" value="Splicing factor 3A subunit 1"/>
    <property type="match status" value="1"/>
</dbReference>
<evidence type="ECO:0000313" key="13">
    <source>
        <dbReference type="Proteomes" id="UP000290189"/>
    </source>
</evidence>
<dbReference type="Gene3D" id="3.10.20.90">
    <property type="entry name" value="Phosphatidylinositol 3-kinase Catalytic Subunit, Chain A, domain 1"/>
    <property type="match status" value="1"/>
</dbReference>
<dbReference type="OrthoDB" id="447637at2759"/>
<feature type="domain" description="Ubiquitin-like" evidence="8">
    <location>
        <begin position="604"/>
        <end position="691"/>
    </location>
</feature>
<feature type="region of interest" description="Disordered" evidence="7">
    <location>
        <begin position="558"/>
        <end position="593"/>
    </location>
</feature>
<feature type="region of interest" description="Disordered" evidence="7">
    <location>
        <begin position="450"/>
        <end position="498"/>
    </location>
</feature>
<dbReference type="Pfam" id="PF01805">
    <property type="entry name" value="Surp"/>
    <property type="match status" value="2"/>
</dbReference>
<keyword evidence="3" id="KW-0747">Spliceosome</keyword>
<feature type="compositionally biased region" description="Low complexity" evidence="7">
    <location>
        <begin position="457"/>
        <end position="487"/>
    </location>
</feature>
<evidence type="ECO:0000256" key="3">
    <source>
        <dbReference type="ARBA" id="ARBA00022728"/>
    </source>
</evidence>
<dbReference type="PROSITE" id="PS50053">
    <property type="entry name" value="UBIQUITIN_2"/>
    <property type="match status" value="1"/>
</dbReference>
<feature type="compositionally biased region" description="Basic and acidic residues" evidence="7">
    <location>
        <begin position="122"/>
        <end position="131"/>
    </location>
</feature>
<dbReference type="Pfam" id="PF12230">
    <property type="entry name" value="PRP21_like_P"/>
    <property type="match status" value="1"/>
</dbReference>
<evidence type="ECO:0000259" key="9">
    <source>
        <dbReference type="PROSITE" id="PS50128"/>
    </source>
</evidence>
<dbReference type="InterPro" id="IPR035563">
    <property type="entry name" value="SF3As1_ubi"/>
</dbReference>
<dbReference type="EMBL" id="OVEO01000001">
    <property type="protein sequence ID" value="SPQ93603.1"/>
    <property type="molecule type" value="Genomic_DNA"/>
</dbReference>
<dbReference type="GO" id="GO:0003723">
    <property type="term" value="F:RNA binding"/>
    <property type="evidence" value="ECO:0007669"/>
    <property type="project" value="InterPro"/>
</dbReference>
<evidence type="ECO:0000256" key="5">
    <source>
        <dbReference type="ARBA" id="ARBA00023187"/>
    </source>
</evidence>
<evidence type="ECO:0000256" key="2">
    <source>
        <dbReference type="ARBA" id="ARBA00022664"/>
    </source>
</evidence>
<evidence type="ECO:0000256" key="7">
    <source>
        <dbReference type="SAM" id="MobiDB-lite"/>
    </source>
</evidence>
<dbReference type="GO" id="GO:0005686">
    <property type="term" value="C:U2 snRNP"/>
    <property type="evidence" value="ECO:0007669"/>
    <property type="project" value="TreeGrafter"/>
</dbReference>
<feature type="region of interest" description="Disordered" evidence="7">
    <location>
        <begin position="113"/>
        <end position="136"/>
    </location>
</feature>
<dbReference type="GO" id="GO:0071004">
    <property type="term" value="C:U2-type prespliceosome"/>
    <property type="evidence" value="ECO:0007669"/>
    <property type="project" value="TreeGrafter"/>
</dbReference>
<gene>
    <name evidence="10" type="ORF">PBRA_002476</name>
    <name evidence="11" type="ORF">PLBR_LOCUS818</name>
</gene>
<keyword evidence="11" id="KW-0496">Mitochondrion</keyword>
<dbReference type="SMART" id="SM00648">
    <property type="entry name" value="SWAP"/>
    <property type="match status" value="2"/>
</dbReference>
<sequence>MAAVAMPDGPAAAAANGAGDDDNELVLPDIQNVIVPPPDLRPIIEKTAAYVAKHGTAFEAVILSKQQNDRRFDFLHPDNPYHAYYKSKLVHLLLPEEEQKRLAAEAAQAAEREAAEAAALEQQREQQRREATQAAPKKALTFSERLKLDIARSNQANIIPTSSAPEELCIPRLPYEMSQLDLDIVRLAGRYVASQGKTFLNALLTREARNAQFDFLRPSHPCYALFQGMVEAYESIMDAEKRASRLAKAEAELNDSSIVQEEILGRIEYERIQERLSGEREMEDEAERVAIGSIDWHDFVVLRTVDFTDDENTFLPAPFHTIEEINRALDAQDRLAANQASAMERDTEMDMEMEPIDDDTRASAGRPAAEKQADRAIQFQKCPNCSELVRATELSEHVRICLLDPRWKDQKQASAQKHRDSNLLSGREISEHLSELARRRQDIFTTKPAEPEPAVEQFQQQRQQQQQQQQQAPVQDQHPAQAPAAPSAAPPQPWGWDHQASMMAAPMGYPMPPQGMHGYPPAPPPQFAAPPGFPPMPMHVPPPMPPHMMPPMPMMPPPGQMHPPGPMPPHPRPAGAPGAPPAKKARGPEAMSADEFARANPGPVSLTVQLPKADDPNEWNLSGQAVPLSLPVLSTTLQVKQALSERLKGLAANKMKLQLPDGRWLKDSESLAFYNVRSNTTLTFELKERGRKK</sequence>
<dbReference type="SUPFAM" id="SSF109905">
    <property type="entry name" value="Surp module (SWAP domain)"/>
    <property type="match status" value="2"/>
</dbReference>
<dbReference type="PANTHER" id="PTHR15316">
    <property type="entry name" value="SPLICEOSOME ASSOCIATED PROTEIN 114/SWAP SPLICING FACTOR-RELATED"/>
    <property type="match status" value="1"/>
</dbReference>
<protein>
    <recommendedName>
        <fullName evidence="14">SURP motif domain-containing protein</fullName>
    </recommendedName>
</protein>
<keyword evidence="6" id="KW-0539">Nucleus</keyword>
<comment type="subcellular location">
    <subcellularLocation>
        <location evidence="1">Nucleus</location>
    </subcellularLocation>
</comment>
<keyword evidence="2" id="KW-0507">mRNA processing</keyword>
<organism evidence="10 12">
    <name type="scientific">Plasmodiophora brassicae</name>
    <name type="common">Clubroot disease agent</name>
    <dbReference type="NCBI Taxonomy" id="37360"/>
    <lineage>
        <taxon>Eukaryota</taxon>
        <taxon>Sar</taxon>
        <taxon>Rhizaria</taxon>
        <taxon>Endomyxa</taxon>
        <taxon>Phytomyxea</taxon>
        <taxon>Plasmodiophorida</taxon>
        <taxon>Plasmodiophoridae</taxon>
        <taxon>Plasmodiophora</taxon>
    </lineage>
</organism>
<dbReference type="InterPro" id="IPR000061">
    <property type="entry name" value="Surp"/>
</dbReference>
<evidence type="ECO:0000256" key="4">
    <source>
        <dbReference type="ARBA" id="ARBA00022737"/>
    </source>
</evidence>
<dbReference type="EMBL" id="CDSF01000122">
    <property type="protein sequence ID" value="CEP02211.1"/>
    <property type="molecule type" value="Genomic_DNA"/>
</dbReference>
<dbReference type="STRING" id="37360.A0A0G4J4N3"/>
<keyword evidence="12" id="KW-1185">Reference proteome</keyword>
<feature type="domain" description="SURP motif" evidence="9">
    <location>
        <begin position="43"/>
        <end position="85"/>
    </location>
</feature>
<dbReference type="GO" id="GO:0000381">
    <property type="term" value="P:regulation of alternative mRNA splicing, via spliceosome"/>
    <property type="evidence" value="ECO:0007669"/>
    <property type="project" value="TreeGrafter"/>
</dbReference>
<dbReference type="SUPFAM" id="SSF54236">
    <property type="entry name" value="Ubiquitin-like"/>
    <property type="match status" value="1"/>
</dbReference>
<dbReference type="PROSITE" id="PS50128">
    <property type="entry name" value="SURP"/>
    <property type="match status" value="2"/>
</dbReference>
<evidence type="ECO:0000259" key="8">
    <source>
        <dbReference type="PROSITE" id="PS50053"/>
    </source>
</evidence>
<dbReference type="Gene3D" id="1.10.10.790">
    <property type="entry name" value="Surp module"/>
    <property type="match status" value="2"/>
</dbReference>
<evidence type="ECO:0000313" key="10">
    <source>
        <dbReference type="EMBL" id="CEP02211.1"/>
    </source>
</evidence>
<dbReference type="Proteomes" id="UP000290189">
    <property type="component" value="Unassembled WGS sequence"/>
</dbReference>
<evidence type="ECO:0000256" key="1">
    <source>
        <dbReference type="ARBA" id="ARBA00004123"/>
    </source>
</evidence>
<evidence type="ECO:0008006" key="14">
    <source>
        <dbReference type="Google" id="ProtNLM"/>
    </source>
</evidence>